<evidence type="ECO:0000313" key="1">
    <source>
        <dbReference type="EMBL" id="KKN59925.1"/>
    </source>
</evidence>
<dbReference type="AlphaFoldDB" id="A0A0F9RTZ2"/>
<sequence>MKQKIPLEKAIEEIDGWLDRKKIFPSAREEYRDQIDTLAEAISLGFLSLNDKGEFKQELSFPLKEELAVTHLEYKARLNGRMLEPHLKGIKAGDGDARIVAYLACLTGQAKGIIKALDTADRKITNSIVIFFIS</sequence>
<protein>
    <submittedName>
        <fullName evidence="1">Uncharacterized protein</fullName>
    </submittedName>
</protein>
<gene>
    <name evidence="1" type="ORF">LCGC14_0536750</name>
</gene>
<proteinExistence type="predicted"/>
<comment type="caution">
    <text evidence="1">The sequence shown here is derived from an EMBL/GenBank/DDBJ whole genome shotgun (WGS) entry which is preliminary data.</text>
</comment>
<accession>A0A0F9RTZ2</accession>
<dbReference type="EMBL" id="LAZR01000710">
    <property type="protein sequence ID" value="KKN59925.1"/>
    <property type="molecule type" value="Genomic_DNA"/>
</dbReference>
<reference evidence="1" key="1">
    <citation type="journal article" date="2015" name="Nature">
        <title>Complex archaea that bridge the gap between prokaryotes and eukaryotes.</title>
        <authorList>
            <person name="Spang A."/>
            <person name="Saw J.H."/>
            <person name="Jorgensen S.L."/>
            <person name="Zaremba-Niedzwiedzka K."/>
            <person name="Martijn J."/>
            <person name="Lind A.E."/>
            <person name="van Eijk R."/>
            <person name="Schleper C."/>
            <person name="Guy L."/>
            <person name="Ettema T.J."/>
        </authorList>
    </citation>
    <scope>NUCLEOTIDE SEQUENCE</scope>
</reference>
<name>A0A0F9RTZ2_9ZZZZ</name>
<organism evidence="1">
    <name type="scientific">marine sediment metagenome</name>
    <dbReference type="NCBI Taxonomy" id="412755"/>
    <lineage>
        <taxon>unclassified sequences</taxon>
        <taxon>metagenomes</taxon>
        <taxon>ecological metagenomes</taxon>
    </lineage>
</organism>